<evidence type="ECO:0000256" key="1">
    <source>
        <dbReference type="ARBA" id="ARBA00004141"/>
    </source>
</evidence>
<comment type="subcellular location">
    <subcellularLocation>
        <location evidence="1">Membrane</location>
        <topology evidence="1">Multi-pass membrane protein</topology>
    </subcellularLocation>
</comment>
<keyword evidence="3 5" id="KW-1133">Transmembrane helix</keyword>
<feature type="transmembrane region" description="Helical" evidence="5">
    <location>
        <begin position="418"/>
        <end position="437"/>
    </location>
</feature>
<feature type="transmembrane region" description="Helical" evidence="5">
    <location>
        <begin position="329"/>
        <end position="350"/>
    </location>
</feature>
<feature type="transmembrane region" description="Helical" evidence="5">
    <location>
        <begin position="254"/>
        <end position="280"/>
    </location>
</feature>
<dbReference type="EMBL" id="BDIP01000972">
    <property type="protein sequence ID" value="GIQ83238.1"/>
    <property type="molecule type" value="Genomic_DNA"/>
</dbReference>
<organism evidence="6 7">
    <name type="scientific">Kipferlia bialata</name>
    <dbReference type="NCBI Taxonomy" id="797122"/>
    <lineage>
        <taxon>Eukaryota</taxon>
        <taxon>Metamonada</taxon>
        <taxon>Carpediemonas-like organisms</taxon>
        <taxon>Kipferlia</taxon>
    </lineage>
</organism>
<reference evidence="6 7" key="1">
    <citation type="journal article" date="2018" name="PLoS ONE">
        <title>The draft genome of Kipferlia bialata reveals reductive genome evolution in fornicate parasites.</title>
        <authorList>
            <person name="Tanifuji G."/>
            <person name="Takabayashi S."/>
            <person name="Kume K."/>
            <person name="Takagi M."/>
            <person name="Nakayama T."/>
            <person name="Kamikawa R."/>
            <person name="Inagaki Y."/>
            <person name="Hashimoto T."/>
        </authorList>
    </citation>
    <scope>NUCLEOTIDE SEQUENCE [LARGE SCALE GENOMIC DNA]</scope>
    <source>
        <strain evidence="6">NY0173</strain>
    </source>
</reference>
<feature type="transmembrane region" description="Helical" evidence="5">
    <location>
        <begin position="362"/>
        <end position="385"/>
    </location>
</feature>
<evidence type="ECO:0000256" key="3">
    <source>
        <dbReference type="ARBA" id="ARBA00022989"/>
    </source>
</evidence>
<evidence type="ECO:0008006" key="8">
    <source>
        <dbReference type="Google" id="ProtNLM"/>
    </source>
</evidence>
<evidence type="ECO:0000256" key="2">
    <source>
        <dbReference type="ARBA" id="ARBA00022692"/>
    </source>
</evidence>
<evidence type="ECO:0000313" key="7">
    <source>
        <dbReference type="Proteomes" id="UP000265618"/>
    </source>
</evidence>
<keyword evidence="2 5" id="KW-0812">Transmembrane</keyword>
<gene>
    <name evidence="6" type="ORF">KIPB_004529</name>
</gene>
<sequence>MVASIIEISVLAIVVLLCYFGTGLWDPTEHFDSLGLTIANCDTPYEMTPADGDTPATYFGVGAALAATMQTDSVLTFQYNVLDYDSDFCTTVNTARALGDDVYMATLTEEMEKQEHIIGVYIPAGYSATVLGLATSALTDTEAPVVTVGIDESASYVVGLLGTSLLLELFDTLGTTLGTALTASYLAEVGTTLTSMSSALTSILTATDGATIAYVAGLAASSIEPSTALTDLSSTALAAPLQVEFVPIRELGSYGVFFATFMPTLFGWLGIVFTSTLAIPTLRRKSDSKNNGIIRAVFMVCVAIVLSFCIALALWGIDLEQVSDFSDCMRAFLSLAVGLLGCGGLLAIIYSTLGVAGNYFGVLLLVFQFVACGFIVPADLITPWISNMAYILPMKHALSIFKHEMFDAFSISSLTANYAILAGWAVVGYGIGALCWSKGVAKKVGERIFQVNLLSFRALARAF</sequence>
<accession>A0A9K3CTW9</accession>
<keyword evidence="7" id="KW-1185">Reference proteome</keyword>
<evidence type="ECO:0000256" key="5">
    <source>
        <dbReference type="SAM" id="Phobius"/>
    </source>
</evidence>
<dbReference type="PANTHER" id="PTHR43077:SF5">
    <property type="entry name" value="PHAGE INFECTION PROTEIN"/>
    <property type="match status" value="1"/>
</dbReference>
<dbReference type="InterPro" id="IPR051328">
    <property type="entry name" value="T7SS_ABC-Transporter"/>
</dbReference>
<name>A0A9K3CTW9_9EUKA</name>
<evidence type="ECO:0000313" key="6">
    <source>
        <dbReference type="EMBL" id="GIQ83238.1"/>
    </source>
</evidence>
<evidence type="ECO:0000256" key="4">
    <source>
        <dbReference type="ARBA" id="ARBA00023136"/>
    </source>
</evidence>
<keyword evidence="4 5" id="KW-0472">Membrane</keyword>
<dbReference type="GO" id="GO:0016020">
    <property type="term" value="C:membrane"/>
    <property type="evidence" value="ECO:0007669"/>
    <property type="project" value="UniProtKB-SubCell"/>
</dbReference>
<dbReference type="AlphaFoldDB" id="A0A9K3CTW9"/>
<proteinExistence type="predicted"/>
<dbReference type="PANTHER" id="PTHR43077">
    <property type="entry name" value="TRANSPORT PERMEASE YVFS-RELATED"/>
    <property type="match status" value="1"/>
</dbReference>
<protein>
    <recommendedName>
        <fullName evidence="8">DUF3533 domain-containing protein</fullName>
    </recommendedName>
</protein>
<dbReference type="Proteomes" id="UP000265618">
    <property type="component" value="Unassembled WGS sequence"/>
</dbReference>
<comment type="caution">
    <text evidence="6">The sequence shown here is derived from an EMBL/GenBank/DDBJ whole genome shotgun (WGS) entry which is preliminary data.</text>
</comment>
<feature type="transmembrane region" description="Helical" evidence="5">
    <location>
        <begin position="5"/>
        <end position="25"/>
    </location>
</feature>
<feature type="transmembrane region" description="Helical" evidence="5">
    <location>
        <begin position="292"/>
        <end position="317"/>
    </location>
</feature>